<evidence type="ECO:0000313" key="2">
    <source>
        <dbReference type="Proteomes" id="UP000276133"/>
    </source>
</evidence>
<dbReference type="EMBL" id="REGN01003084">
    <property type="protein sequence ID" value="RNA24649.1"/>
    <property type="molecule type" value="Genomic_DNA"/>
</dbReference>
<accession>A0A3M7RMF5</accession>
<protein>
    <submittedName>
        <fullName evidence="1">Uncharacterized protein</fullName>
    </submittedName>
</protein>
<name>A0A3M7RMF5_BRAPC</name>
<keyword evidence="2" id="KW-1185">Reference proteome</keyword>
<dbReference type="AlphaFoldDB" id="A0A3M7RMF5"/>
<sequence length="68" mass="8228">MDIFLILFVCDKYNLFMCQNILNLENFEKFKKNTSTFLNRITKIQHKVKKGLNFQMSIPLDLKLSWRL</sequence>
<proteinExistence type="predicted"/>
<dbReference type="Proteomes" id="UP000276133">
    <property type="component" value="Unassembled WGS sequence"/>
</dbReference>
<reference evidence="1 2" key="1">
    <citation type="journal article" date="2018" name="Sci. Rep.">
        <title>Genomic signatures of local adaptation to the degree of environmental predictability in rotifers.</title>
        <authorList>
            <person name="Franch-Gras L."/>
            <person name="Hahn C."/>
            <person name="Garcia-Roger E.M."/>
            <person name="Carmona M.J."/>
            <person name="Serra M."/>
            <person name="Gomez A."/>
        </authorList>
    </citation>
    <scope>NUCLEOTIDE SEQUENCE [LARGE SCALE GENOMIC DNA]</scope>
    <source>
        <strain evidence="1">HYR1</strain>
    </source>
</reference>
<comment type="caution">
    <text evidence="1">The sequence shown here is derived from an EMBL/GenBank/DDBJ whole genome shotgun (WGS) entry which is preliminary data.</text>
</comment>
<gene>
    <name evidence="1" type="ORF">BpHYR1_017816</name>
</gene>
<evidence type="ECO:0000313" key="1">
    <source>
        <dbReference type="EMBL" id="RNA24649.1"/>
    </source>
</evidence>
<organism evidence="1 2">
    <name type="scientific">Brachionus plicatilis</name>
    <name type="common">Marine rotifer</name>
    <name type="synonym">Brachionus muelleri</name>
    <dbReference type="NCBI Taxonomy" id="10195"/>
    <lineage>
        <taxon>Eukaryota</taxon>
        <taxon>Metazoa</taxon>
        <taxon>Spiralia</taxon>
        <taxon>Gnathifera</taxon>
        <taxon>Rotifera</taxon>
        <taxon>Eurotatoria</taxon>
        <taxon>Monogononta</taxon>
        <taxon>Pseudotrocha</taxon>
        <taxon>Ploima</taxon>
        <taxon>Brachionidae</taxon>
        <taxon>Brachionus</taxon>
    </lineage>
</organism>